<accession>A0A1S2VG05</accession>
<evidence type="ECO:0000256" key="1">
    <source>
        <dbReference type="SAM" id="SignalP"/>
    </source>
</evidence>
<dbReference type="OrthoDB" id="9792152at2"/>
<dbReference type="EMBL" id="MORL01000013">
    <property type="protein sequence ID" value="OIN57350.1"/>
    <property type="molecule type" value="Genomic_DNA"/>
</dbReference>
<dbReference type="CDD" id="cd00063">
    <property type="entry name" value="FN3"/>
    <property type="match status" value="3"/>
</dbReference>
<organism evidence="3 4">
    <name type="scientific">Arsenicibacter rosenii</name>
    <dbReference type="NCBI Taxonomy" id="1750698"/>
    <lineage>
        <taxon>Bacteria</taxon>
        <taxon>Pseudomonadati</taxon>
        <taxon>Bacteroidota</taxon>
        <taxon>Cytophagia</taxon>
        <taxon>Cytophagales</taxon>
        <taxon>Spirosomataceae</taxon>
        <taxon>Arsenicibacter</taxon>
    </lineage>
</organism>
<keyword evidence="1" id="KW-0732">Signal</keyword>
<protein>
    <recommendedName>
        <fullName evidence="2">Fibronectin type-III domain-containing protein</fullName>
    </recommendedName>
</protein>
<dbReference type="InterPro" id="IPR013783">
    <property type="entry name" value="Ig-like_fold"/>
</dbReference>
<dbReference type="PROSITE" id="PS50853">
    <property type="entry name" value="FN3"/>
    <property type="match status" value="3"/>
</dbReference>
<gene>
    <name evidence="3" type="ORF">BLX24_20455</name>
</gene>
<dbReference type="Gene3D" id="2.60.40.10">
    <property type="entry name" value="Immunoglobulins"/>
    <property type="match status" value="3"/>
</dbReference>
<dbReference type="AlphaFoldDB" id="A0A1S2VG05"/>
<feature type="domain" description="Fibronectin type-III" evidence="2">
    <location>
        <begin position="440"/>
        <end position="524"/>
    </location>
</feature>
<feature type="chain" id="PRO_5010269849" description="Fibronectin type-III domain-containing protein" evidence="1">
    <location>
        <begin position="28"/>
        <end position="947"/>
    </location>
</feature>
<feature type="signal peptide" evidence="1">
    <location>
        <begin position="1"/>
        <end position="27"/>
    </location>
</feature>
<dbReference type="Proteomes" id="UP000181790">
    <property type="component" value="Unassembled WGS sequence"/>
</dbReference>
<evidence type="ECO:0000313" key="4">
    <source>
        <dbReference type="Proteomes" id="UP000181790"/>
    </source>
</evidence>
<proteinExistence type="predicted"/>
<keyword evidence="4" id="KW-1185">Reference proteome</keyword>
<dbReference type="SMART" id="SM00060">
    <property type="entry name" value="FN3"/>
    <property type="match status" value="3"/>
</dbReference>
<feature type="domain" description="Fibronectin type-III" evidence="2">
    <location>
        <begin position="346"/>
        <end position="437"/>
    </location>
</feature>
<comment type="caution">
    <text evidence="3">The sequence shown here is derived from an EMBL/GenBank/DDBJ whole genome shotgun (WGS) entry which is preliminary data.</text>
</comment>
<name>A0A1S2VG05_9BACT</name>
<reference evidence="3 4" key="1">
    <citation type="submission" date="2016-10" db="EMBL/GenBank/DDBJ databases">
        <title>Arsenicibacter rosenii gen. nov., sp. nov., an efficient arsenic-methylating bacterium isolated from an arsenic-contaminated paddy soil.</title>
        <authorList>
            <person name="Huang K."/>
        </authorList>
    </citation>
    <scope>NUCLEOTIDE SEQUENCE [LARGE SCALE GENOMIC DNA]</scope>
    <source>
        <strain evidence="3 4">SM-1</strain>
    </source>
</reference>
<dbReference type="SUPFAM" id="SSF49265">
    <property type="entry name" value="Fibronectin type III"/>
    <property type="match status" value="2"/>
</dbReference>
<dbReference type="InterPro" id="IPR003961">
    <property type="entry name" value="FN3_dom"/>
</dbReference>
<feature type="domain" description="Fibronectin type-III" evidence="2">
    <location>
        <begin position="256"/>
        <end position="344"/>
    </location>
</feature>
<dbReference type="RefSeq" id="WP_071505062.1">
    <property type="nucleotide sequence ID" value="NZ_MORL01000013.1"/>
</dbReference>
<evidence type="ECO:0000259" key="2">
    <source>
        <dbReference type="PROSITE" id="PS50853"/>
    </source>
</evidence>
<evidence type="ECO:0000313" key="3">
    <source>
        <dbReference type="EMBL" id="OIN57350.1"/>
    </source>
</evidence>
<sequence length="947" mass="98026">MKAILPIRHLACFICLLSFFSSIAVSAQTISVSPTSITLAYAQNNGPSVYNFNVSVFGYSGNSVSLSAVCAGNGYTFTSTDGTASLGTSYTASNNSSFFSSFPIVLKLNAGLSVGTYPASITFTSPGAAPVVITVTGLVTADNAGILNLSSSSPSISFTGDPLSYSLTVKASNLKSFTSFNVTLPAGIAASTNGNYYSKTSISISGGAPEMNQKIYFLPVDSYPDPANVIVSGGGGNVLSIPVAPLSLTSTGCANIASGMYPSVANTTSVNLVWTGLTSNGNYVLEWRQQGGAWNAVNGLTGNTYQLTNLTPGNVYEYRVATVCPSGTVSAFGTPVSFTQSGDCPKPIMLEVSNTTLNATTLRWGRGVNWPPYNYNVQWRRQGNSTWEGSVTNVTSTVYSLTGLRGSTAYEFQVDQVCATTLTSGYSTPKAFTTTSCLNTASNAGSFGLTTTTASLSWTSPGSAVIQWRPINGTTWSSTTVSGFTFSLSGLVPNTLYEWQIASACSTTDISGFSTSQTFSTLPSSITVQTSSSQQGCNQLISVTASGGFSPYRYSLSANGQTFNNSTGQFTGLASGVYAVSAIDVNGSTGLGTYTVVSSAPMISFSPASATVCIDQIASLTASGCNSGTVVWATGQTGPVISLTTNTVGTFPYSMSCVSPEGCLGVGTTNVVVVASYPFPQVNVSGRLGDGVNSVSVSAQTTGAPTYTFVTPSGEISTNSTGLFSVSQVGLYTILAINQDGCLLKSSVPVLPADEPLVPDTFEVTDMLTCPEDGQTTTAAGLAAVAHGNEFVFIGPSGYVYSNVYRVPDTYNVVANGISQAGSYTLLVYNQGALTGAYSEGISTTCTSATAAGIGRTKSTVSGASPMRVILSTRPTQSEVISVSVEGVAGSKLLIEGFNAARQLLDKREVGQARSVEQQTLQLIGPKGSYYIKVSTPNTEKTVWLVR</sequence>
<dbReference type="InterPro" id="IPR036116">
    <property type="entry name" value="FN3_sf"/>
</dbReference>